<evidence type="ECO:0000313" key="4">
    <source>
        <dbReference type="Proteomes" id="UP001325140"/>
    </source>
</evidence>
<protein>
    <submittedName>
        <fullName evidence="3">Peptidoglycan domain protein</fullName>
    </submittedName>
</protein>
<dbReference type="SUPFAM" id="SSF53955">
    <property type="entry name" value="Lysozyme-like"/>
    <property type="match status" value="1"/>
</dbReference>
<dbReference type="CDD" id="cd13926">
    <property type="entry name" value="N-acetylmuramidase_GH108"/>
    <property type="match status" value="1"/>
</dbReference>
<sequence length="164" mass="18799">MNDDEKFEYAVNLVLAMEGGYVNNPYDKGQETKYGISKRSNPNINIKNLTVRQAKQIYYVKYWKPNRYYLIKNTIIAAKIFDIAVHAGSQVANKMLQRALWATGCKNVHETGILDEQTLKATNRAKPAILLSALKSEVAGYYRIISSKDDNRLFLRGWLKRAYS</sequence>
<dbReference type="EMBL" id="CP110343">
    <property type="protein sequence ID" value="WPX97506.1"/>
    <property type="molecule type" value="Genomic_DNA"/>
</dbReference>
<evidence type="ECO:0000259" key="1">
    <source>
        <dbReference type="Pfam" id="PF05838"/>
    </source>
</evidence>
<reference evidence="3" key="1">
    <citation type="submission" date="2022-10" db="EMBL/GenBank/DDBJ databases">
        <title>Host association and intracellularity evolved multiple times independently in the Rickettsiales.</title>
        <authorList>
            <person name="Castelli M."/>
            <person name="Nardi T."/>
            <person name="Gammuto L."/>
            <person name="Bellinzona G."/>
            <person name="Sabaneyeva E."/>
            <person name="Potekhin A."/>
            <person name="Serra V."/>
            <person name="Petroni G."/>
            <person name="Sassera D."/>
        </authorList>
    </citation>
    <scope>NUCLEOTIDE SEQUENCE [LARGE SCALE GENOMIC DNA]</scope>
    <source>
        <strain evidence="3">US_Bl 11III1</strain>
    </source>
</reference>
<dbReference type="InterPro" id="IPR023346">
    <property type="entry name" value="Lysozyme-like_dom_sf"/>
</dbReference>
<feature type="domain" description="TtsA-like Glycoside hydrolase family 108" evidence="1">
    <location>
        <begin position="12"/>
        <end position="88"/>
    </location>
</feature>
<feature type="domain" description="Peptidoglycan binding" evidence="2">
    <location>
        <begin position="92"/>
        <end position="162"/>
    </location>
</feature>
<evidence type="ECO:0000313" key="3">
    <source>
        <dbReference type="EMBL" id="WPX97506.1"/>
    </source>
</evidence>
<dbReference type="Pfam" id="PF09374">
    <property type="entry name" value="PG_binding_3"/>
    <property type="match status" value="1"/>
</dbReference>
<dbReference type="Proteomes" id="UP001325140">
    <property type="component" value="Chromosome"/>
</dbReference>
<name>A0ABZ0UMZ9_9RICK</name>
<gene>
    <name evidence="3" type="ORF">Fokcrypt_00009</name>
</gene>
<evidence type="ECO:0000259" key="2">
    <source>
        <dbReference type="Pfam" id="PF09374"/>
    </source>
</evidence>
<dbReference type="InterPro" id="IPR018537">
    <property type="entry name" value="Peptidoglycan-bd_3"/>
</dbReference>
<dbReference type="RefSeq" id="WP_323722168.1">
    <property type="nucleotide sequence ID" value="NZ_CP110343.1"/>
</dbReference>
<proteinExistence type="predicted"/>
<keyword evidence="4" id="KW-1185">Reference proteome</keyword>
<dbReference type="Pfam" id="PF05838">
    <property type="entry name" value="Glyco_hydro_108"/>
    <property type="match status" value="1"/>
</dbReference>
<accession>A0ABZ0UMZ9</accession>
<dbReference type="InterPro" id="IPR008565">
    <property type="entry name" value="TtsA-like_GH18_dom"/>
</dbReference>
<dbReference type="Gene3D" id="1.20.141.10">
    <property type="entry name" value="Chitosanase, subunit A, domain 1"/>
    <property type="match status" value="1"/>
</dbReference>
<organism evidence="3 4">
    <name type="scientific">Candidatus Fokinia crypta</name>
    <dbReference type="NCBI Taxonomy" id="1920990"/>
    <lineage>
        <taxon>Bacteria</taxon>
        <taxon>Pseudomonadati</taxon>
        <taxon>Pseudomonadota</taxon>
        <taxon>Alphaproteobacteria</taxon>
        <taxon>Rickettsiales</taxon>
        <taxon>Candidatus Midichloriaceae</taxon>
        <taxon>Candidatus Fokinia</taxon>
    </lineage>
</organism>